<proteinExistence type="predicted"/>
<dbReference type="PANTHER" id="PTHR47657">
    <property type="entry name" value="STEROL REGULATORY ELEMENT-BINDING PROTEIN ECM22"/>
    <property type="match status" value="1"/>
</dbReference>
<reference evidence="4" key="1">
    <citation type="journal article" date="2012" name="Mol. Plant Microbe Interact.">
        <title>A highly conserved effector in Fusarium oxysporum is required for full virulence on Arabidopsis.</title>
        <authorList>
            <person name="Thatcher L.F."/>
            <person name="Gardiner D.M."/>
            <person name="Kazan K."/>
            <person name="Manners J."/>
        </authorList>
    </citation>
    <scope>NUCLEOTIDE SEQUENCE [LARGE SCALE GENOMIC DNA]</scope>
    <source>
        <strain evidence="4">Fo5176</strain>
    </source>
</reference>
<comment type="caution">
    <text evidence="4">The sequence shown here is derived from an EMBL/GenBank/DDBJ whole genome shotgun (WGS) entry which is preliminary data.</text>
</comment>
<organism evidence="4">
    <name type="scientific">Fusarium oxysporum (strain Fo5176)</name>
    <name type="common">Fusarium vascular wilt</name>
    <dbReference type="NCBI Taxonomy" id="660025"/>
    <lineage>
        <taxon>Eukaryota</taxon>
        <taxon>Fungi</taxon>
        <taxon>Dikarya</taxon>
        <taxon>Ascomycota</taxon>
        <taxon>Pezizomycotina</taxon>
        <taxon>Sordariomycetes</taxon>
        <taxon>Hypocreomycetidae</taxon>
        <taxon>Hypocreales</taxon>
        <taxon>Nectriaceae</taxon>
        <taxon>Fusarium</taxon>
        <taxon>Fusarium oxysporum species complex</taxon>
    </lineage>
</organism>
<evidence type="ECO:0000256" key="1">
    <source>
        <dbReference type="ARBA" id="ARBA00023242"/>
    </source>
</evidence>
<name>F9GC03_FUSOF</name>
<dbReference type="GO" id="GO:0000981">
    <property type="term" value="F:DNA-binding transcription factor activity, RNA polymerase II-specific"/>
    <property type="evidence" value="ECO:0007669"/>
    <property type="project" value="InterPro"/>
</dbReference>
<keyword evidence="1" id="KW-0539">Nucleus</keyword>
<feature type="domain" description="Zn(2)-C6 fungal-type" evidence="3">
    <location>
        <begin position="22"/>
        <end position="38"/>
    </location>
</feature>
<evidence type="ECO:0000256" key="2">
    <source>
        <dbReference type="SAM" id="MobiDB-lite"/>
    </source>
</evidence>
<dbReference type="Pfam" id="PF00172">
    <property type="entry name" value="Zn_clus"/>
    <property type="match status" value="1"/>
</dbReference>
<evidence type="ECO:0000259" key="3">
    <source>
        <dbReference type="Pfam" id="PF00172"/>
    </source>
</evidence>
<accession>F9GC03</accession>
<evidence type="ECO:0000313" key="4">
    <source>
        <dbReference type="EMBL" id="EGU73304.1"/>
    </source>
</evidence>
<feature type="region of interest" description="Disordered" evidence="2">
    <location>
        <begin position="1"/>
        <end position="24"/>
    </location>
</feature>
<dbReference type="PANTHER" id="PTHR47657:SF12">
    <property type="entry name" value="ZN(II)2CYS6 TRANSCRIPTION FACTOR (EUROFUNG)"/>
    <property type="match status" value="1"/>
</dbReference>
<dbReference type="GO" id="GO:0008270">
    <property type="term" value="F:zinc ion binding"/>
    <property type="evidence" value="ECO:0007669"/>
    <property type="project" value="InterPro"/>
</dbReference>
<feature type="non-terminal residue" evidence="4">
    <location>
        <position position="39"/>
    </location>
</feature>
<gene>
    <name evidence="4" type="ORF">FOXB_16186</name>
</gene>
<dbReference type="SUPFAM" id="SSF57701">
    <property type="entry name" value="Zn2/Cys6 DNA-binding domain"/>
    <property type="match status" value="1"/>
</dbReference>
<dbReference type="InterPro" id="IPR001138">
    <property type="entry name" value="Zn2Cys6_DnaBD"/>
</dbReference>
<dbReference type="InterPro" id="IPR052400">
    <property type="entry name" value="Zn2-C6_fungal_TF"/>
</dbReference>
<dbReference type="EMBL" id="AFQF01004763">
    <property type="protein sequence ID" value="EGU73304.1"/>
    <property type="molecule type" value="Genomic_DNA"/>
</dbReference>
<dbReference type="AlphaFoldDB" id="F9GC03"/>
<sequence>MPLQTRQGPPKKRRSNTKSRSGCSTCKRRHIRCDEEHPQ</sequence>
<protein>
    <recommendedName>
        <fullName evidence="3">Zn(2)-C6 fungal-type domain-containing protein</fullName>
    </recommendedName>
</protein>
<dbReference type="InterPro" id="IPR036864">
    <property type="entry name" value="Zn2-C6_fun-type_DNA-bd_sf"/>
</dbReference>